<dbReference type="CDD" id="cd02209">
    <property type="entry name" value="cupin_XRE_C"/>
    <property type="match status" value="1"/>
</dbReference>
<organism evidence="3 4">
    <name type="scientific">Arthrobacter ramosus</name>
    <dbReference type="NCBI Taxonomy" id="1672"/>
    <lineage>
        <taxon>Bacteria</taxon>
        <taxon>Bacillati</taxon>
        <taxon>Actinomycetota</taxon>
        <taxon>Actinomycetes</taxon>
        <taxon>Micrococcales</taxon>
        <taxon>Micrococcaceae</taxon>
        <taxon>Arthrobacter</taxon>
    </lineage>
</organism>
<protein>
    <submittedName>
        <fullName evidence="3">Helix-turn-helix domain-containing protein</fullName>
    </submittedName>
</protein>
<dbReference type="InterPro" id="IPR001387">
    <property type="entry name" value="Cro/C1-type_HTH"/>
</dbReference>
<dbReference type="PANTHER" id="PTHR46797">
    <property type="entry name" value="HTH-TYPE TRANSCRIPTIONAL REGULATOR"/>
    <property type="match status" value="1"/>
</dbReference>
<dbReference type="PROSITE" id="PS50943">
    <property type="entry name" value="HTH_CROC1"/>
    <property type="match status" value="1"/>
</dbReference>
<dbReference type="Pfam" id="PF13560">
    <property type="entry name" value="HTH_31"/>
    <property type="match status" value="1"/>
</dbReference>
<dbReference type="InterPro" id="IPR014710">
    <property type="entry name" value="RmlC-like_jellyroll"/>
</dbReference>
<name>A0ABV5Y5P0_ARTRM</name>
<accession>A0ABV5Y5P0</accession>
<dbReference type="Gene3D" id="2.60.120.10">
    <property type="entry name" value="Jelly Rolls"/>
    <property type="match status" value="1"/>
</dbReference>
<dbReference type="RefSeq" id="WP_234750510.1">
    <property type="nucleotide sequence ID" value="NZ_BAAAWN010000001.1"/>
</dbReference>
<dbReference type="InterPro" id="IPR050807">
    <property type="entry name" value="TransReg_Diox_bact_type"/>
</dbReference>
<evidence type="ECO:0000259" key="2">
    <source>
        <dbReference type="PROSITE" id="PS50943"/>
    </source>
</evidence>
<dbReference type="InterPro" id="IPR011051">
    <property type="entry name" value="RmlC_Cupin_sf"/>
</dbReference>
<gene>
    <name evidence="3" type="ORF">ACFFP1_20610</name>
</gene>
<reference evidence="3 4" key="1">
    <citation type="submission" date="2024-09" db="EMBL/GenBank/DDBJ databases">
        <authorList>
            <person name="Sun Q."/>
            <person name="Mori K."/>
        </authorList>
    </citation>
    <scope>NUCLEOTIDE SEQUENCE [LARGE SCALE GENOMIC DNA]</scope>
    <source>
        <strain evidence="3 4">JCM 1334</strain>
    </source>
</reference>
<feature type="domain" description="HTH cro/C1-type" evidence="2">
    <location>
        <begin position="32"/>
        <end position="86"/>
    </location>
</feature>
<dbReference type="PANTHER" id="PTHR46797:SF1">
    <property type="entry name" value="METHYLPHOSPHONATE SYNTHASE"/>
    <property type="match status" value="1"/>
</dbReference>
<dbReference type="Gene3D" id="1.10.260.40">
    <property type="entry name" value="lambda repressor-like DNA-binding domains"/>
    <property type="match status" value="1"/>
</dbReference>
<dbReference type="InterPro" id="IPR013096">
    <property type="entry name" value="Cupin_2"/>
</dbReference>
<proteinExistence type="predicted"/>
<evidence type="ECO:0000256" key="1">
    <source>
        <dbReference type="ARBA" id="ARBA00023125"/>
    </source>
</evidence>
<evidence type="ECO:0000313" key="4">
    <source>
        <dbReference type="Proteomes" id="UP001589702"/>
    </source>
</evidence>
<dbReference type="CDD" id="cd00093">
    <property type="entry name" value="HTH_XRE"/>
    <property type="match status" value="1"/>
</dbReference>
<dbReference type="Pfam" id="PF07883">
    <property type="entry name" value="Cupin_2"/>
    <property type="match status" value="1"/>
</dbReference>
<keyword evidence="4" id="KW-1185">Reference proteome</keyword>
<dbReference type="SUPFAM" id="SSF51182">
    <property type="entry name" value="RmlC-like cupins"/>
    <property type="match status" value="1"/>
</dbReference>
<dbReference type="SMART" id="SM00530">
    <property type="entry name" value="HTH_XRE"/>
    <property type="match status" value="1"/>
</dbReference>
<evidence type="ECO:0000313" key="3">
    <source>
        <dbReference type="EMBL" id="MFB9821884.1"/>
    </source>
</evidence>
<comment type="caution">
    <text evidence="3">The sequence shown here is derived from an EMBL/GenBank/DDBJ whole genome shotgun (WGS) entry which is preliminary data.</text>
</comment>
<dbReference type="Proteomes" id="UP001589702">
    <property type="component" value="Unassembled WGS sequence"/>
</dbReference>
<sequence length="229" mass="24849">MKNPVDVARSGGEGTGRAPAIDRQIALMGRRVRVLRKDKGLTLVQLAGATDLSHSFLSQLERGLARPSMSSLDRISHALGISQIELMLAAESRGASSDDHGNVHLVRADEGVRGPTRKGEARTLARGNRGVMTLEWRDSSVEPGRFFVHDEDEFLFIISGSVLVDLDDRGCELLHAGDSIHYPGGTRHRWSSPDGSVYRAIVVKEDRSLTGGTGDVHFERADADLDGKS</sequence>
<dbReference type="EMBL" id="JBHMBC010000039">
    <property type="protein sequence ID" value="MFB9821884.1"/>
    <property type="molecule type" value="Genomic_DNA"/>
</dbReference>
<keyword evidence="1" id="KW-0238">DNA-binding</keyword>
<dbReference type="InterPro" id="IPR010982">
    <property type="entry name" value="Lambda_DNA-bd_dom_sf"/>
</dbReference>
<dbReference type="SUPFAM" id="SSF47413">
    <property type="entry name" value="lambda repressor-like DNA-binding domains"/>
    <property type="match status" value="1"/>
</dbReference>